<comment type="caution">
    <text evidence="3">The sequence shown here is derived from an EMBL/GenBank/DDBJ whole genome shotgun (WGS) entry which is preliminary data.</text>
</comment>
<evidence type="ECO:0000313" key="3">
    <source>
        <dbReference type="EMBL" id="CDG40357.1"/>
    </source>
</evidence>
<organism evidence="3 4">
    <name type="scientific">Asaia bogorensis</name>
    <dbReference type="NCBI Taxonomy" id="91915"/>
    <lineage>
        <taxon>Bacteria</taxon>
        <taxon>Pseudomonadati</taxon>
        <taxon>Pseudomonadota</taxon>
        <taxon>Alphaproteobacteria</taxon>
        <taxon>Acetobacterales</taxon>
        <taxon>Acetobacteraceae</taxon>
        <taxon>Asaia</taxon>
    </lineage>
</organism>
<evidence type="ECO:0000256" key="2">
    <source>
        <dbReference type="SAM" id="SignalP"/>
    </source>
</evidence>
<keyword evidence="1" id="KW-0812">Transmembrane</keyword>
<dbReference type="EMBL" id="CBLX010000016">
    <property type="protein sequence ID" value="CDG40357.1"/>
    <property type="molecule type" value="Genomic_DNA"/>
</dbReference>
<reference evidence="3 4" key="2">
    <citation type="journal article" date="2014" name="PLoS ONE">
        <title>Evolution of mitochondria reconstructed from the energy metabolism of living bacteria.</title>
        <authorList>
            <person name="Degli Esposti M."/>
            <person name="Chouaia B."/>
            <person name="Comandatore F."/>
            <person name="Crotti E."/>
            <person name="Sassera D."/>
            <person name="Lievens P.M."/>
            <person name="Daffonchio D."/>
            <person name="Bandi C."/>
        </authorList>
    </citation>
    <scope>NUCLEOTIDE SEQUENCE [LARGE SCALE GENOMIC DNA]</scope>
    <source>
        <strain evidence="3 4">SF2.1</strain>
    </source>
</reference>
<dbReference type="Proteomes" id="UP000027583">
    <property type="component" value="Unassembled WGS sequence"/>
</dbReference>
<reference evidence="3 4" key="1">
    <citation type="journal article" date="2014" name="Genome Biol. Evol.">
        <title>Acetic acid bacteria genomes reveal functional traits for adaptation to life in insect guts.</title>
        <authorList>
            <person name="Chouaia B."/>
            <person name="Gaiarsa S."/>
            <person name="Crotti E."/>
            <person name="Comandatore F."/>
            <person name="Degli Esposti M."/>
            <person name="Ricci I."/>
            <person name="Alma A."/>
            <person name="Favia G."/>
            <person name="Bandi C."/>
            <person name="Daffonchio D."/>
        </authorList>
    </citation>
    <scope>NUCLEOTIDE SEQUENCE [LARGE SCALE GENOMIC DNA]</scope>
    <source>
        <strain evidence="3 4">SF2.1</strain>
    </source>
</reference>
<keyword evidence="1" id="KW-1133">Transmembrane helix</keyword>
<evidence type="ECO:0000256" key="1">
    <source>
        <dbReference type="SAM" id="Phobius"/>
    </source>
</evidence>
<sequence>MRLSLCLVVLLGFLASLGLQGLAEPDETPRAEIERLIGVDIAPAMAMADPMGMCDSASMAMPASHQMPKAGHHHHDTACALCPLLQLAVFILGVALLAAFSRSIRLTHIVSLPPCRAPPGLRWVLPPSQAPPVVLI</sequence>
<feature type="chain" id="PRO_5001590554" evidence="2">
    <location>
        <begin position="24"/>
        <end position="136"/>
    </location>
</feature>
<proteinExistence type="predicted"/>
<keyword evidence="1" id="KW-0472">Membrane</keyword>
<dbReference type="AlphaFoldDB" id="A0A060QLH6"/>
<evidence type="ECO:0000313" key="4">
    <source>
        <dbReference type="Proteomes" id="UP000027583"/>
    </source>
</evidence>
<keyword evidence="2" id="KW-0732">Signal</keyword>
<name>A0A060QLH6_9PROT</name>
<protein>
    <submittedName>
        <fullName evidence="3">Permease</fullName>
    </submittedName>
</protein>
<dbReference type="RefSeq" id="WP_035444234.1">
    <property type="nucleotide sequence ID" value="NZ_CBLX010000016.1"/>
</dbReference>
<feature type="signal peptide" evidence="2">
    <location>
        <begin position="1"/>
        <end position="23"/>
    </location>
</feature>
<gene>
    <name evidence="3" type="ORF">ASAP_2312</name>
</gene>
<feature type="transmembrane region" description="Helical" evidence="1">
    <location>
        <begin position="84"/>
        <end position="101"/>
    </location>
</feature>
<accession>A0A060QLH6</accession>